<evidence type="ECO:0000313" key="4">
    <source>
        <dbReference type="EMBL" id="CAF1602443.1"/>
    </source>
</evidence>
<dbReference type="GO" id="GO:0097120">
    <property type="term" value="P:receptor localization to synapse"/>
    <property type="evidence" value="ECO:0007669"/>
    <property type="project" value="TreeGrafter"/>
</dbReference>
<keyword evidence="6" id="KW-1185">Reference proteome</keyword>
<dbReference type="PANTHER" id="PTHR23119">
    <property type="entry name" value="DISCS LARGE"/>
    <property type="match status" value="1"/>
</dbReference>
<name>A0A816B397_9BILA</name>
<dbReference type="GO" id="GO:0045197">
    <property type="term" value="P:establishment or maintenance of epithelial cell apical/basal polarity"/>
    <property type="evidence" value="ECO:0007669"/>
    <property type="project" value="TreeGrafter"/>
</dbReference>
<feature type="domain" description="PDZ" evidence="1">
    <location>
        <begin position="112"/>
        <end position="189"/>
    </location>
</feature>
<dbReference type="GO" id="GO:0043113">
    <property type="term" value="P:receptor clustering"/>
    <property type="evidence" value="ECO:0007669"/>
    <property type="project" value="TreeGrafter"/>
</dbReference>
<feature type="non-terminal residue" evidence="5">
    <location>
        <position position="1"/>
    </location>
</feature>
<gene>
    <name evidence="2" type="ORF">BJG266_LOCUS35801</name>
    <name evidence="3" type="ORF">BJG266_LOCUS35819</name>
    <name evidence="4" type="ORF">QVE165_LOCUS52832</name>
    <name evidence="5" type="ORF">QVE165_LOCUS52850</name>
</gene>
<dbReference type="GO" id="GO:0005912">
    <property type="term" value="C:adherens junction"/>
    <property type="evidence" value="ECO:0007669"/>
    <property type="project" value="TreeGrafter"/>
</dbReference>
<dbReference type="InterPro" id="IPR050614">
    <property type="entry name" value="Synaptic_Scaffolding_LAP-MAGUK"/>
</dbReference>
<protein>
    <recommendedName>
        <fullName evidence="1">PDZ domain-containing protein</fullName>
    </recommendedName>
</protein>
<organism evidence="5 6">
    <name type="scientific">Adineta steineri</name>
    <dbReference type="NCBI Taxonomy" id="433720"/>
    <lineage>
        <taxon>Eukaryota</taxon>
        <taxon>Metazoa</taxon>
        <taxon>Spiralia</taxon>
        <taxon>Gnathifera</taxon>
        <taxon>Rotifera</taxon>
        <taxon>Eurotatoria</taxon>
        <taxon>Bdelloidea</taxon>
        <taxon>Adinetida</taxon>
        <taxon>Adinetidae</taxon>
        <taxon>Adineta</taxon>
    </lineage>
</organism>
<dbReference type="InterPro" id="IPR001478">
    <property type="entry name" value="PDZ"/>
</dbReference>
<evidence type="ECO:0000313" key="5">
    <source>
        <dbReference type="EMBL" id="CAF1602590.1"/>
    </source>
</evidence>
<reference evidence="5" key="1">
    <citation type="submission" date="2021-02" db="EMBL/GenBank/DDBJ databases">
        <authorList>
            <person name="Nowell W R."/>
        </authorList>
    </citation>
    <scope>NUCLEOTIDE SEQUENCE</scope>
</reference>
<dbReference type="PROSITE" id="PS50106">
    <property type="entry name" value="PDZ"/>
    <property type="match status" value="2"/>
</dbReference>
<evidence type="ECO:0000313" key="6">
    <source>
        <dbReference type="Proteomes" id="UP000663832"/>
    </source>
</evidence>
<evidence type="ECO:0000259" key="1">
    <source>
        <dbReference type="PROSITE" id="PS50106"/>
    </source>
</evidence>
<dbReference type="EMBL" id="CAJNOI010000956">
    <property type="protein sequence ID" value="CAF1366684.1"/>
    <property type="molecule type" value="Genomic_DNA"/>
</dbReference>
<dbReference type="SMART" id="SM00228">
    <property type="entry name" value="PDZ"/>
    <property type="match status" value="2"/>
</dbReference>
<dbReference type="EMBL" id="CAJNOM010001305">
    <property type="protein sequence ID" value="CAF1602443.1"/>
    <property type="molecule type" value="Genomic_DNA"/>
</dbReference>
<sequence>MSDNLQLNYKEHWQKMQIILEKNLNSNNKSLGFTITGGIDKPVHKHFTSIVISHIYENAVADRIEQLKLYDIILRVNDIDITNMKQETVVDILKRSREQINLFIRRLSPPIIQTIELQHNGRLGIRITGGIGNESIPDDHGIFITRINTLHKNKQLQIGDRLLQISAMCNTYDLRFVTFEMAKKYIESACALCQKIKLCIGRSRSPVQLENEVLVSNEHISKNSEMLSTAEIEQSSII</sequence>
<evidence type="ECO:0000313" key="3">
    <source>
        <dbReference type="EMBL" id="CAF1367022.1"/>
    </source>
</evidence>
<dbReference type="AlphaFoldDB" id="A0A816B397"/>
<comment type="caution">
    <text evidence="5">The sequence shown here is derived from an EMBL/GenBank/DDBJ whole genome shotgun (WGS) entry which is preliminary data.</text>
</comment>
<accession>A0A816B397</accession>
<dbReference type="GO" id="GO:0016323">
    <property type="term" value="C:basolateral plasma membrane"/>
    <property type="evidence" value="ECO:0007669"/>
    <property type="project" value="TreeGrafter"/>
</dbReference>
<dbReference type="Proteomes" id="UP000663832">
    <property type="component" value="Unassembled WGS sequence"/>
</dbReference>
<feature type="domain" description="PDZ" evidence="1">
    <location>
        <begin position="17"/>
        <end position="108"/>
    </location>
</feature>
<dbReference type="EMBL" id="CAJNOM010001308">
    <property type="protein sequence ID" value="CAF1602590.1"/>
    <property type="molecule type" value="Genomic_DNA"/>
</dbReference>
<dbReference type="Proteomes" id="UP000663877">
    <property type="component" value="Unassembled WGS sequence"/>
</dbReference>
<dbReference type="Pfam" id="PF00595">
    <property type="entry name" value="PDZ"/>
    <property type="match status" value="1"/>
</dbReference>
<dbReference type="OrthoDB" id="78824at2759"/>
<evidence type="ECO:0000313" key="2">
    <source>
        <dbReference type="EMBL" id="CAF1366684.1"/>
    </source>
</evidence>
<dbReference type="SUPFAM" id="SSF50156">
    <property type="entry name" value="PDZ domain-like"/>
    <property type="match status" value="2"/>
</dbReference>
<dbReference type="EMBL" id="CAJNOI010000959">
    <property type="protein sequence ID" value="CAF1367022.1"/>
    <property type="molecule type" value="Genomic_DNA"/>
</dbReference>
<dbReference type="GO" id="GO:0098609">
    <property type="term" value="P:cell-cell adhesion"/>
    <property type="evidence" value="ECO:0007669"/>
    <property type="project" value="TreeGrafter"/>
</dbReference>
<dbReference type="GO" id="GO:0019901">
    <property type="term" value="F:protein kinase binding"/>
    <property type="evidence" value="ECO:0007669"/>
    <property type="project" value="TreeGrafter"/>
</dbReference>
<dbReference type="InterPro" id="IPR036034">
    <property type="entry name" value="PDZ_sf"/>
</dbReference>
<dbReference type="PANTHER" id="PTHR23119:SF44">
    <property type="entry name" value="PROTEIN LAP4"/>
    <property type="match status" value="1"/>
</dbReference>
<proteinExistence type="predicted"/>
<dbReference type="Gene3D" id="2.30.42.10">
    <property type="match status" value="2"/>
</dbReference>